<comment type="caution">
    <text evidence="1">The sequence shown here is derived from an EMBL/GenBank/DDBJ whole genome shotgun (WGS) entry which is preliminary data.</text>
</comment>
<organism evidence="1 2">
    <name type="scientific">Candidatus Avichristensenella intestinipullorum</name>
    <dbReference type="NCBI Taxonomy" id="2840693"/>
    <lineage>
        <taxon>Bacteria</taxon>
        <taxon>Bacillati</taxon>
        <taxon>Bacillota</taxon>
        <taxon>Clostridia</taxon>
        <taxon>Candidatus Avichristensenella</taxon>
    </lineage>
</organism>
<dbReference type="Proteomes" id="UP000886819">
    <property type="component" value="Unassembled WGS sequence"/>
</dbReference>
<evidence type="ECO:0000313" key="1">
    <source>
        <dbReference type="EMBL" id="HIQ62880.1"/>
    </source>
</evidence>
<accession>A0A9D0YXW9</accession>
<reference evidence="1" key="2">
    <citation type="journal article" date="2021" name="PeerJ">
        <title>Extensive microbial diversity within the chicken gut microbiome revealed by metagenomics and culture.</title>
        <authorList>
            <person name="Gilroy R."/>
            <person name="Ravi A."/>
            <person name="Getino M."/>
            <person name="Pursley I."/>
            <person name="Horton D.L."/>
            <person name="Alikhan N.F."/>
            <person name="Baker D."/>
            <person name="Gharbi K."/>
            <person name="Hall N."/>
            <person name="Watson M."/>
            <person name="Adriaenssens E.M."/>
            <person name="Foster-Nyarko E."/>
            <person name="Jarju S."/>
            <person name="Secka A."/>
            <person name="Antonio M."/>
            <person name="Oren A."/>
            <person name="Chaudhuri R.R."/>
            <person name="La Ragione R."/>
            <person name="Hildebrand F."/>
            <person name="Pallen M.J."/>
        </authorList>
    </citation>
    <scope>NUCLEOTIDE SEQUENCE</scope>
    <source>
        <strain evidence="1">ChiHile30-977</strain>
    </source>
</reference>
<name>A0A9D0YXW9_9FIRM</name>
<dbReference type="EMBL" id="DVFI01000072">
    <property type="protein sequence ID" value="HIQ62880.1"/>
    <property type="molecule type" value="Genomic_DNA"/>
</dbReference>
<sequence length="49" mass="5205">MKILFVLLCIAGVALCVVGAMGHIAAFPGAALCFFPAVLIVMGEREKRR</sequence>
<reference evidence="1" key="1">
    <citation type="submission" date="2020-10" db="EMBL/GenBank/DDBJ databases">
        <authorList>
            <person name="Gilroy R."/>
        </authorList>
    </citation>
    <scope>NUCLEOTIDE SEQUENCE</scope>
    <source>
        <strain evidence="1">ChiHile30-977</strain>
    </source>
</reference>
<protein>
    <submittedName>
        <fullName evidence="1">Uncharacterized protein</fullName>
    </submittedName>
</protein>
<evidence type="ECO:0000313" key="2">
    <source>
        <dbReference type="Proteomes" id="UP000886819"/>
    </source>
</evidence>
<proteinExistence type="predicted"/>
<dbReference type="AlphaFoldDB" id="A0A9D0YXW9"/>
<gene>
    <name evidence="1" type="ORF">IAA66_04740</name>
</gene>